<evidence type="ECO:0000313" key="4">
    <source>
        <dbReference type="Proteomes" id="UP001237642"/>
    </source>
</evidence>
<name>A0AAD8MSV5_9APIA</name>
<dbReference type="PROSITE" id="PS51257">
    <property type="entry name" value="PROKAR_LIPOPROTEIN"/>
    <property type="match status" value="1"/>
</dbReference>
<dbReference type="Proteomes" id="UP001237642">
    <property type="component" value="Unassembled WGS sequence"/>
</dbReference>
<dbReference type="PANTHER" id="PTHR35997:SF5">
    <property type="entry name" value="OS09G0539700 PROTEIN"/>
    <property type="match status" value="1"/>
</dbReference>
<feature type="compositionally biased region" description="Basic and acidic residues" evidence="1">
    <location>
        <begin position="104"/>
        <end position="121"/>
    </location>
</feature>
<evidence type="ECO:0000256" key="2">
    <source>
        <dbReference type="SAM" id="Phobius"/>
    </source>
</evidence>
<keyword evidence="4" id="KW-1185">Reference proteome</keyword>
<keyword evidence="2" id="KW-1133">Transmembrane helix</keyword>
<keyword evidence="2" id="KW-0472">Membrane</keyword>
<feature type="compositionally biased region" description="Basic and acidic residues" evidence="1">
    <location>
        <begin position="132"/>
        <end position="141"/>
    </location>
</feature>
<comment type="caution">
    <text evidence="3">The sequence shown here is derived from an EMBL/GenBank/DDBJ whole genome shotgun (WGS) entry which is preliminary data.</text>
</comment>
<feature type="region of interest" description="Disordered" evidence="1">
    <location>
        <begin position="77"/>
        <end position="141"/>
    </location>
</feature>
<dbReference type="EMBL" id="JAUIZM010000005">
    <property type="protein sequence ID" value="KAK1383719.1"/>
    <property type="molecule type" value="Genomic_DNA"/>
</dbReference>
<feature type="transmembrane region" description="Helical" evidence="2">
    <location>
        <begin position="37"/>
        <end position="56"/>
    </location>
</feature>
<feature type="compositionally biased region" description="Polar residues" evidence="1">
    <location>
        <begin position="88"/>
        <end position="102"/>
    </location>
</feature>
<gene>
    <name evidence="3" type="ORF">POM88_021454</name>
</gene>
<feature type="compositionally biased region" description="Acidic residues" evidence="1">
    <location>
        <begin position="122"/>
        <end position="131"/>
    </location>
</feature>
<evidence type="ECO:0000313" key="3">
    <source>
        <dbReference type="EMBL" id="KAK1383719.1"/>
    </source>
</evidence>
<sequence>MEKKQDEQQLHAVRFAAGAAVLMACLERATLVSFFEQWRVFVFIVLNLLLLAILFTSSNYHTCPSLTNEVVGSDAQEEKASTKDEIQTRQCSNLEKSSNQDVSKMLESENKTEMVNRKCNTDEGEESEDEDDNKKASGLSKEELNEKVEAFITMFRQKYLVPDQRQPKIRRRNSFQLPAHKPHISVPPRISVG</sequence>
<proteinExistence type="predicted"/>
<feature type="compositionally biased region" description="Basic and acidic residues" evidence="1">
    <location>
        <begin position="77"/>
        <end position="87"/>
    </location>
</feature>
<feature type="transmembrane region" description="Helical" evidence="2">
    <location>
        <begin position="12"/>
        <end position="31"/>
    </location>
</feature>
<protein>
    <submittedName>
        <fullName evidence="3">Uncharacterized protein</fullName>
    </submittedName>
</protein>
<evidence type="ECO:0000256" key="1">
    <source>
        <dbReference type="SAM" id="MobiDB-lite"/>
    </source>
</evidence>
<dbReference type="AlphaFoldDB" id="A0AAD8MSV5"/>
<reference evidence="3" key="2">
    <citation type="submission" date="2023-05" db="EMBL/GenBank/DDBJ databases">
        <authorList>
            <person name="Schelkunov M.I."/>
        </authorList>
    </citation>
    <scope>NUCLEOTIDE SEQUENCE</scope>
    <source>
        <strain evidence="3">Hsosn_3</strain>
        <tissue evidence="3">Leaf</tissue>
    </source>
</reference>
<dbReference type="PANTHER" id="PTHR35997">
    <property type="entry name" value="COTTON FIBER PROTEIN-RELATED"/>
    <property type="match status" value="1"/>
</dbReference>
<accession>A0AAD8MSV5</accession>
<reference evidence="3" key="1">
    <citation type="submission" date="2023-02" db="EMBL/GenBank/DDBJ databases">
        <title>Genome of toxic invasive species Heracleum sosnowskyi carries increased number of genes despite the absence of recent whole-genome duplications.</title>
        <authorList>
            <person name="Schelkunov M."/>
            <person name="Shtratnikova V."/>
            <person name="Makarenko M."/>
            <person name="Klepikova A."/>
            <person name="Omelchenko D."/>
            <person name="Novikova G."/>
            <person name="Obukhova E."/>
            <person name="Bogdanov V."/>
            <person name="Penin A."/>
            <person name="Logacheva M."/>
        </authorList>
    </citation>
    <scope>NUCLEOTIDE SEQUENCE</scope>
    <source>
        <strain evidence="3">Hsosn_3</strain>
        <tissue evidence="3">Leaf</tissue>
    </source>
</reference>
<keyword evidence="2" id="KW-0812">Transmembrane</keyword>
<organism evidence="3 4">
    <name type="scientific">Heracleum sosnowskyi</name>
    <dbReference type="NCBI Taxonomy" id="360622"/>
    <lineage>
        <taxon>Eukaryota</taxon>
        <taxon>Viridiplantae</taxon>
        <taxon>Streptophyta</taxon>
        <taxon>Embryophyta</taxon>
        <taxon>Tracheophyta</taxon>
        <taxon>Spermatophyta</taxon>
        <taxon>Magnoliopsida</taxon>
        <taxon>eudicotyledons</taxon>
        <taxon>Gunneridae</taxon>
        <taxon>Pentapetalae</taxon>
        <taxon>asterids</taxon>
        <taxon>campanulids</taxon>
        <taxon>Apiales</taxon>
        <taxon>Apiaceae</taxon>
        <taxon>Apioideae</taxon>
        <taxon>apioid superclade</taxon>
        <taxon>Tordylieae</taxon>
        <taxon>Tordyliinae</taxon>
        <taxon>Heracleum</taxon>
    </lineage>
</organism>
<feature type="region of interest" description="Disordered" evidence="1">
    <location>
        <begin position="163"/>
        <end position="193"/>
    </location>
</feature>